<dbReference type="PANTHER" id="PTHR10775">
    <property type="entry name" value="OS08G0208400 PROTEIN"/>
    <property type="match status" value="1"/>
</dbReference>
<evidence type="ECO:0000259" key="1">
    <source>
        <dbReference type="Pfam" id="PF13963"/>
    </source>
</evidence>
<proteinExistence type="predicted"/>
<keyword evidence="3" id="KW-1185">Reference proteome</keyword>
<reference evidence="2" key="2">
    <citation type="submission" date="2021-02" db="EMBL/GenBank/DDBJ databases">
        <authorList>
            <person name="Kimball J.A."/>
            <person name="Haas M.W."/>
            <person name="Macchietto M."/>
            <person name="Kono T."/>
            <person name="Duquette J."/>
            <person name="Shao M."/>
        </authorList>
    </citation>
    <scope>NUCLEOTIDE SEQUENCE</scope>
    <source>
        <tissue evidence="2">Fresh leaf tissue</tissue>
    </source>
</reference>
<gene>
    <name evidence="2" type="ORF">GUJ93_ZPchr0012g19042</name>
</gene>
<dbReference type="Proteomes" id="UP000729402">
    <property type="component" value="Unassembled WGS sequence"/>
</dbReference>
<evidence type="ECO:0000313" key="2">
    <source>
        <dbReference type="EMBL" id="KAG8095336.1"/>
    </source>
</evidence>
<sequence>MLIYSGTCNGLLIFPYFPDSQMDRSWINGRLFSKEHIDGVSDFMKFVRESFGENEEILCPCRRCLNRMHRPQAHVEDHLYIYGMASTYNRWIHHGEPFDVGVHENAEHLNEHISGQDDASFDENKDSDDRIPEMIQELHNAEDHGGGQALFASLIEELKRELYPGCAGYTRFSFVVKLLHIKSFYRISNVAFTAILKLLSTAFPNCSLPASYNEAKNFLHSIGLGYESIHVWKNNCVLFRKEYAKNDHCPICGESRWKDADGSKRIPEKVLRHFPLIPRIKRMFACKKTAEEARWHKSKRRHLENDLSHPADGEAWKDFDRKYEWFAEDARNLRLSLATDGFNPFGNMSTSYSMWPVFLVPYNMPPWGCMERSNLMMVLLIPGPSSPGNDLMCSWSLSLKNCLSCGRVSILTMHLVVECLIYMLQFYGAFMIIEH</sequence>
<dbReference type="InterPro" id="IPR004242">
    <property type="entry name" value="Transposase_21"/>
</dbReference>
<dbReference type="InterPro" id="IPR029480">
    <property type="entry name" value="Transpos_assoc"/>
</dbReference>
<dbReference type="Pfam" id="PF02992">
    <property type="entry name" value="Transposase_21"/>
    <property type="match status" value="1"/>
</dbReference>
<protein>
    <recommendedName>
        <fullName evidence="1">Transposase-associated domain-containing protein</fullName>
    </recommendedName>
</protein>
<dbReference type="EMBL" id="JAAALK010000080">
    <property type="protein sequence ID" value="KAG8095336.1"/>
    <property type="molecule type" value="Genomic_DNA"/>
</dbReference>
<reference evidence="2" key="1">
    <citation type="journal article" date="2021" name="bioRxiv">
        <title>Whole Genome Assembly and Annotation of Northern Wild Rice, Zizania palustris L., Supports a Whole Genome Duplication in the Zizania Genus.</title>
        <authorList>
            <person name="Haas M."/>
            <person name="Kono T."/>
            <person name="Macchietto M."/>
            <person name="Millas R."/>
            <person name="McGilp L."/>
            <person name="Shao M."/>
            <person name="Duquette J."/>
            <person name="Hirsch C.N."/>
            <person name="Kimball J."/>
        </authorList>
    </citation>
    <scope>NUCLEOTIDE SEQUENCE</scope>
    <source>
        <tissue evidence="2">Fresh leaf tissue</tissue>
    </source>
</reference>
<feature type="domain" description="Transposase-associated" evidence="1">
    <location>
        <begin position="24"/>
        <end position="96"/>
    </location>
</feature>
<dbReference type="PANTHER" id="PTHR10775:SF185">
    <property type="entry name" value="OS08G0208400 PROTEIN"/>
    <property type="match status" value="1"/>
</dbReference>
<comment type="caution">
    <text evidence="2">The sequence shown here is derived from an EMBL/GenBank/DDBJ whole genome shotgun (WGS) entry which is preliminary data.</text>
</comment>
<organism evidence="2 3">
    <name type="scientific">Zizania palustris</name>
    <name type="common">Northern wild rice</name>
    <dbReference type="NCBI Taxonomy" id="103762"/>
    <lineage>
        <taxon>Eukaryota</taxon>
        <taxon>Viridiplantae</taxon>
        <taxon>Streptophyta</taxon>
        <taxon>Embryophyta</taxon>
        <taxon>Tracheophyta</taxon>
        <taxon>Spermatophyta</taxon>
        <taxon>Magnoliopsida</taxon>
        <taxon>Liliopsida</taxon>
        <taxon>Poales</taxon>
        <taxon>Poaceae</taxon>
        <taxon>BOP clade</taxon>
        <taxon>Oryzoideae</taxon>
        <taxon>Oryzeae</taxon>
        <taxon>Zizaniinae</taxon>
        <taxon>Zizania</taxon>
    </lineage>
</organism>
<dbReference type="OrthoDB" id="674348at2759"/>
<name>A0A8J6BW87_ZIZPA</name>
<dbReference type="Pfam" id="PF13963">
    <property type="entry name" value="Transpos_assoc"/>
    <property type="match status" value="1"/>
</dbReference>
<dbReference type="AlphaFoldDB" id="A0A8J6BW87"/>
<accession>A0A8J6BW87</accession>
<evidence type="ECO:0000313" key="3">
    <source>
        <dbReference type="Proteomes" id="UP000729402"/>
    </source>
</evidence>